<proteinExistence type="inferred from homology"/>
<comment type="similarity">
    <text evidence="1">In the C-terminal section; belongs to the class-I pyridoxal-phosphate-dependent aminotransferase family.</text>
</comment>
<sequence length="475" mass="50721">MHVALDHFSKENKHMRSELVTQLSIAVDPSSSQPLPVQITSHIRSLVSQRIIAPGDHIPSSRTLATQLGVSRGTVVAAYEQLTAEGYLLASHGSGTTINPQLAALQSPPPPISHTPRHPSPPPLLNLEPGIPDTATLADSSWRAAWRAACSTPPAVSDPLGLPQLRMEIAEHLRHMRGLIADPEQIVVTAGAREGLSLLLTPSQHRLTIGVESPGYPSLRRIPHALGHRTSNLPTDAEGLNPDSLHDGLDAVLVTPSHQYPHGGSLSAARRTALSAWASDTDSLIIEDDFDSELRYVGMPLPALTAINPERAVLLGTFSSVIAPQVATGYLVAPPHIANTLRDLRATLGQPVSAISQDAIARYLATGALRRRTQRLRRIYRRRREMVSAKLGHLNSAELRPIDGGLHAVLSCQRPEAEVIADCADRGIHIVGLSSYWGGAGENSAPGDNGIVFGFGSHDDQTLIKALDVLAAVVA</sequence>
<dbReference type="Proteomes" id="UP000248741">
    <property type="component" value="Chromosome 1"/>
</dbReference>
<name>A0ABD7MUA9_CORUL</name>
<reference evidence="7 8" key="1">
    <citation type="submission" date="2018-06" db="EMBL/GenBank/DDBJ databases">
        <authorList>
            <consortium name="Pathogen Informatics"/>
            <person name="Doyle S."/>
        </authorList>
    </citation>
    <scope>NUCLEOTIDE SEQUENCE [LARGE SCALE GENOMIC DNA]</scope>
    <source>
        <strain evidence="7 8">NCTC7908</strain>
    </source>
</reference>
<dbReference type="InterPro" id="IPR000524">
    <property type="entry name" value="Tscrpt_reg_HTH_GntR"/>
</dbReference>
<dbReference type="Gene3D" id="1.10.10.10">
    <property type="entry name" value="Winged helix-like DNA-binding domain superfamily/Winged helix DNA-binding domain"/>
    <property type="match status" value="1"/>
</dbReference>
<evidence type="ECO:0000313" key="7">
    <source>
        <dbReference type="EMBL" id="SQG52290.1"/>
    </source>
</evidence>
<dbReference type="InterPro" id="IPR015421">
    <property type="entry name" value="PyrdxlP-dep_Trfase_major"/>
</dbReference>
<keyword evidence="4" id="KW-0238">DNA-binding</keyword>
<dbReference type="Pfam" id="PF00392">
    <property type="entry name" value="GntR"/>
    <property type="match status" value="1"/>
</dbReference>
<feature type="domain" description="HTH gntR-type" evidence="6">
    <location>
        <begin position="33"/>
        <end position="101"/>
    </location>
</feature>
<accession>A0ABD7MUA9</accession>
<dbReference type="SMART" id="SM00345">
    <property type="entry name" value="HTH_GNTR"/>
    <property type="match status" value="1"/>
</dbReference>
<dbReference type="AlphaFoldDB" id="A0ABD7MUA9"/>
<dbReference type="InterPro" id="IPR036388">
    <property type="entry name" value="WH-like_DNA-bd_sf"/>
</dbReference>
<keyword evidence="5" id="KW-0804">Transcription</keyword>
<evidence type="ECO:0000256" key="4">
    <source>
        <dbReference type="ARBA" id="ARBA00023125"/>
    </source>
</evidence>
<dbReference type="GO" id="GO:0003677">
    <property type="term" value="F:DNA binding"/>
    <property type="evidence" value="ECO:0007669"/>
    <property type="project" value="UniProtKB-KW"/>
</dbReference>
<dbReference type="Gene3D" id="3.40.640.10">
    <property type="entry name" value="Type I PLP-dependent aspartate aminotransferase-like (Major domain)"/>
    <property type="match status" value="1"/>
</dbReference>
<dbReference type="InterPro" id="IPR004839">
    <property type="entry name" value="Aminotransferase_I/II_large"/>
</dbReference>
<evidence type="ECO:0000256" key="5">
    <source>
        <dbReference type="ARBA" id="ARBA00023163"/>
    </source>
</evidence>
<keyword evidence="2" id="KW-0663">Pyridoxal phosphate</keyword>
<organism evidence="7 8">
    <name type="scientific">Corynebacterium ulcerans</name>
    <dbReference type="NCBI Taxonomy" id="65058"/>
    <lineage>
        <taxon>Bacteria</taxon>
        <taxon>Bacillati</taxon>
        <taxon>Actinomycetota</taxon>
        <taxon>Actinomycetes</taxon>
        <taxon>Mycobacteriales</taxon>
        <taxon>Corynebacteriaceae</taxon>
        <taxon>Corynebacterium</taxon>
    </lineage>
</organism>
<dbReference type="Pfam" id="PF00155">
    <property type="entry name" value="Aminotran_1_2"/>
    <property type="match status" value="1"/>
</dbReference>
<dbReference type="PROSITE" id="PS50949">
    <property type="entry name" value="HTH_GNTR"/>
    <property type="match status" value="1"/>
</dbReference>
<evidence type="ECO:0000256" key="2">
    <source>
        <dbReference type="ARBA" id="ARBA00022898"/>
    </source>
</evidence>
<dbReference type="SUPFAM" id="SSF46785">
    <property type="entry name" value="Winged helix' DNA-binding domain"/>
    <property type="match status" value="1"/>
</dbReference>
<evidence type="ECO:0000313" key="8">
    <source>
        <dbReference type="Proteomes" id="UP000248741"/>
    </source>
</evidence>
<dbReference type="SUPFAM" id="SSF53383">
    <property type="entry name" value="PLP-dependent transferases"/>
    <property type="match status" value="1"/>
</dbReference>
<dbReference type="PRINTS" id="PR00035">
    <property type="entry name" value="HTHGNTR"/>
</dbReference>
<dbReference type="InterPro" id="IPR036390">
    <property type="entry name" value="WH_DNA-bd_sf"/>
</dbReference>
<dbReference type="PANTHER" id="PTHR46577">
    <property type="entry name" value="HTH-TYPE TRANSCRIPTIONAL REGULATORY PROTEIN GABR"/>
    <property type="match status" value="1"/>
</dbReference>
<gene>
    <name evidence="7" type="primary">pdxR</name>
    <name evidence="7" type="ORF">NCTC7908_01703</name>
</gene>
<evidence type="ECO:0000259" key="6">
    <source>
        <dbReference type="PROSITE" id="PS50949"/>
    </source>
</evidence>
<dbReference type="CDD" id="cd00609">
    <property type="entry name" value="AAT_like"/>
    <property type="match status" value="1"/>
</dbReference>
<evidence type="ECO:0000256" key="1">
    <source>
        <dbReference type="ARBA" id="ARBA00005384"/>
    </source>
</evidence>
<dbReference type="InterPro" id="IPR051446">
    <property type="entry name" value="HTH_trans_reg/aminotransferase"/>
</dbReference>
<dbReference type="PANTHER" id="PTHR46577:SF1">
    <property type="entry name" value="HTH-TYPE TRANSCRIPTIONAL REGULATORY PROTEIN GABR"/>
    <property type="match status" value="1"/>
</dbReference>
<dbReference type="InterPro" id="IPR015424">
    <property type="entry name" value="PyrdxlP-dep_Trfase"/>
</dbReference>
<protein>
    <submittedName>
        <fullName evidence="7">Pyridoxine biosynthesis transcriptional regulator PdxR</fullName>
    </submittedName>
</protein>
<keyword evidence="3" id="KW-0805">Transcription regulation</keyword>
<dbReference type="EMBL" id="LS483400">
    <property type="protein sequence ID" value="SQG52290.1"/>
    <property type="molecule type" value="Genomic_DNA"/>
</dbReference>
<dbReference type="CDD" id="cd07377">
    <property type="entry name" value="WHTH_GntR"/>
    <property type="match status" value="1"/>
</dbReference>
<evidence type="ECO:0000256" key="3">
    <source>
        <dbReference type="ARBA" id="ARBA00023015"/>
    </source>
</evidence>